<evidence type="ECO:0000259" key="11">
    <source>
        <dbReference type="PROSITE" id="PS51177"/>
    </source>
</evidence>
<dbReference type="EMBL" id="SMNA01000005">
    <property type="protein sequence ID" value="TDE94080.1"/>
    <property type="molecule type" value="Genomic_DNA"/>
</dbReference>
<dbReference type="InterPro" id="IPR023366">
    <property type="entry name" value="ATP_synth_asu-like_sf"/>
</dbReference>
<evidence type="ECO:0000256" key="4">
    <source>
        <dbReference type="ARBA" id="ARBA00012827"/>
    </source>
</evidence>
<evidence type="ECO:0000256" key="9">
    <source>
        <dbReference type="NCBIfam" id="TIGR00187"/>
    </source>
</evidence>
<dbReference type="PANTHER" id="PTHR21098">
    <property type="entry name" value="RIBOFLAVIN SYNTHASE ALPHA CHAIN"/>
    <property type="match status" value="1"/>
</dbReference>
<protein>
    <recommendedName>
        <fullName evidence="5 9">Riboflavin synthase</fullName>
        <ecNumber evidence="4 9">2.5.1.9</ecNumber>
    </recommendedName>
</protein>
<dbReference type="NCBIfam" id="NF009566">
    <property type="entry name" value="PRK13020.1"/>
    <property type="match status" value="1"/>
</dbReference>
<dbReference type="EC" id="2.5.1.9" evidence="4 9"/>
<evidence type="ECO:0000256" key="7">
    <source>
        <dbReference type="ARBA" id="ARBA00022679"/>
    </source>
</evidence>
<feature type="domain" description="Lumazine-binding" evidence="11">
    <location>
        <begin position="1"/>
        <end position="96"/>
    </location>
</feature>
<evidence type="ECO:0000256" key="3">
    <source>
        <dbReference type="ARBA" id="ARBA00004887"/>
    </source>
</evidence>
<feature type="repeat" description="Lumazine-binding" evidence="10">
    <location>
        <begin position="97"/>
        <end position="196"/>
    </location>
</feature>
<dbReference type="Pfam" id="PF00677">
    <property type="entry name" value="Lum_binding"/>
    <property type="match status" value="2"/>
</dbReference>
<evidence type="ECO:0000256" key="6">
    <source>
        <dbReference type="ARBA" id="ARBA00022619"/>
    </source>
</evidence>
<comment type="pathway">
    <text evidence="3">Cofactor biosynthesis; riboflavin biosynthesis; riboflavin from 2-hydroxy-3-oxobutyl phosphate and 5-amino-6-(D-ribitylamino)uracil: step 2/2.</text>
</comment>
<evidence type="ECO:0000256" key="8">
    <source>
        <dbReference type="ARBA" id="ARBA00022737"/>
    </source>
</evidence>
<accession>A0ABY2E4P8</accession>
<proteinExistence type="predicted"/>
<dbReference type="Gene3D" id="2.40.30.20">
    <property type="match status" value="2"/>
</dbReference>
<reference evidence="12 13" key="1">
    <citation type="submission" date="2019-03" db="EMBL/GenBank/DDBJ databases">
        <title>Genomic features of bacteria from cold environments.</title>
        <authorList>
            <person name="Shen L."/>
        </authorList>
    </citation>
    <scope>NUCLEOTIDE SEQUENCE [LARGE SCALE GENOMIC DNA]</scope>
    <source>
        <strain evidence="13">T3246-1</strain>
    </source>
</reference>
<keyword evidence="6" id="KW-0686">Riboflavin biosynthesis</keyword>
<keyword evidence="8" id="KW-0677">Repeat</keyword>
<gene>
    <name evidence="12" type="ORF">EXU48_11550</name>
</gene>
<dbReference type="RefSeq" id="WP_133107806.1">
    <property type="nucleotide sequence ID" value="NZ_SMNA01000005.1"/>
</dbReference>
<evidence type="ECO:0000256" key="10">
    <source>
        <dbReference type="PROSITE-ProRule" id="PRU00524"/>
    </source>
</evidence>
<evidence type="ECO:0000313" key="12">
    <source>
        <dbReference type="EMBL" id="TDE94080.1"/>
    </source>
</evidence>
<keyword evidence="13" id="KW-1185">Reference proteome</keyword>
<organism evidence="12 13">
    <name type="scientific">Occultella glacieicola</name>
    <dbReference type="NCBI Taxonomy" id="2518684"/>
    <lineage>
        <taxon>Bacteria</taxon>
        <taxon>Bacillati</taxon>
        <taxon>Actinomycetota</taxon>
        <taxon>Actinomycetes</taxon>
        <taxon>Micrococcales</taxon>
        <taxon>Ruaniaceae</taxon>
        <taxon>Occultella</taxon>
    </lineage>
</organism>
<dbReference type="InterPro" id="IPR026017">
    <property type="entry name" value="Lumazine-bd_dom"/>
</dbReference>
<dbReference type="PIRSF" id="PIRSF000498">
    <property type="entry name" value="Riboflavin_syn_A"/>
    <property type="match status" value="1"/>
</dbReference>
<dbReference type="GO" id="GO:0004746">
    <property type="term" value="F:riboflavin synthase activity"/>
    <property type="evidence" value="ECO:0007669"/>
    <property type="project" value="UniProtKB-EC"/>
</dbReference>
<dbReference type="InterPro" id="IPR017938">
    <property type="entry name" value="Riboflavin_synthase-like_b-brl"/>
</dbReference>
<evidence type="ECO:0000256" key="1">
    <source>
        <dbReference type="ARBA" id="ARBA00000968"/>
    </source>
</evidence>
<comment type="caution">
    <text evidence="12">The sequence shown here is derived from an EMBL/GenBank/DDBJ whole genome shotgun (WGS) entry which is preliminary data.</text>
</comment>
<dbReference type="Proteomes" id="UP000504882">
    <property type="component" value="Unassembled WGS sequence"/>
</dbReference>
<sequence length="205" mass="21051">MFTGIIEELGTVEGIDSSAEAVRLHIRSPLVLSDAAPGDSITVNGCCLTVTEHDGQMWSADVIGTTLAATSLGGLAAGDRVNLERSLRADARLGGHIVQGHVDGVGEVLAVEADTGGGGGHLVRIALPDGVTRYVVDRGSIAVDGVSLTVVSVTDAVVTIGLIPETLTRTTLGRRGAGSRVNIEVDVLAKYVENLLPGLEALVPR</sequence>
<evidence type="ECO:0000256" key="5">
    <source>
        <dbReference type="ARBA" id="ARBA00013950"/>
    </source>
</evidence>
<dbReference type="PANTHER" id="PTHR21098:SF12">
    <property type="entry name" value="RIBOFLAVIN SYNTHASE"/>
    <property type="match status" value="1"/>
</dbReference>
<evidence type="ECO:0000256" key="2">
    <source>
        <dbReference type="ARBA" id="ARBA00002803"/>
    </source>
</evidence>
<keyword evidence="7 12" id="KW-0808">Transferase</keyword>
<name>A0ABY2E4P8_9MICO</name>
<evidence type="ECO:0000313" key="13">
    <source>
        <dbReference type="Proteomes" id="UP000504882"/>
    </source>
</evidence>
<dbReference type="NCBIfam" id="TIGR00187">
    <property type="entry name" value="ribE"/>
    <property type="match status" value="1"/>
</dbReference>
<comment type="catalytic activity">
    <reaction evidence="1">
        <text>2 6,7-dimethyl-8-(1-D-ribityl)lumazine + H(+) = 5-amino-6-(D-ribitylamino)uracil + riboflavin</text>
        <dbReference type="Rhea" id="RHEA:20772"/>
        <dbReference type="ChEBI" id="CHEBI:15378"/>
        <dbReference type="ChEBI" id="CHEBI:15934"/>
        <dbReference type="ChEBI" id="CHEBI:57986"/>
        <dbReference type="ChEBI" id="CHEBI:58201"/>
        <dbReference type="EC" id="2.5.1.9"/>
    </reaction>
</comment>
<dbReference type="NCBIfam" id="NF006767">
    <property type="entry name" value="PRK09289.1"/>
    <property type="match status" value="1"/>
</dbReference>
<dbReference type="PROSITE" id="PS51177">
    <property type="entry name" value="LUMAZINE_BIND"/>
    <property type="match status" value="2"/>
</dbReference>
<comment type="function">
    <text evidence="2">Catalyzes the dismutation of two molecules of 6,7-dimethyl-8-ribityllumazine, resulting in the formation of riboflavin and 5-amino-6-(D-ribitylamino)uracil.</text>
</comment>
<feature type="domain" description="Lumazine-binding" evidence="11">
    <location>
        <begin position="97"/>
        <end position="196"/>
    </location>
</feature>
<dbReference type="SUPFAM" id="SSF63380">
    <property type="entry name" value="Riboflavin synthase domain-like"/>
    <property type="match status" value="2"/>
</dbReference>
<dbReference type="InterPro" id="IPR001783">
    <property type="entry name" value="Lumazine-bd"/>
</dbReference>
<feature type="repeat" description="Lumazine-binding" evidence="10">
    <location>
        <begin position="1"/>
        <end position="96"/>
    </location>
</feature>
<dbReference type="CDD" id="cd00402">
    <property type="entry name" value="Riboflavin_synthase_like"/>
    <property type="match status" value="1"/>
</dbReference>